<dbReference type="InterPro" id="IPR011990">
    <property type="entry name" value="TPR-like_helical_dom_sf"/>
</dbReference>
<dbReference type="InterPro" id="IPR003107">
    <property type="entry name" value="HAT"/>
</dbReference>
<dbReference type="InterPro" id="IPR045075">
    <property type="entry name" value="Syf1-like"/>
</dbReference>
<keyword evidence="4" id="KW-0747">Spliceosome</keyword>
<comment type="subcellular location">
    <subcellularLocation>
        <location evidence="1">Nucleus</location>
    </subcellularLocation>
</comment>
<dbReference type="PANTHER" id="PTHR11246">
    <property type="entry name" value="PRE-MRNA SPLICING FACTOR"/>
    <property type="match status" value="1"/>
</dbReference>
<reference evidence="14" key="1">
    <citation type="submission" date="2016-03" db="EMBL/GenBank/DDBJ databases">
        <authorList>
            <person name="Devillers Hugo."/>
        </authorList>
    </citation>
    <scope>NUCLEOTIDE SEQUENCE [LARGE SCALE GENOMIC DNA]</scope>
</reference>
<dbReference type="Pfam" id="PF23231">
    <property type="entry name" value="HAT_Syf1_CNRKL1_C"/>
    <property type="match status" value="1"/>
</dbReference>
<dbReference type="InterPro" id="IPR056350">
    <property type="entry name" value="HAT_Syf1_central"/>
</dbReference>
<evidence type="ECO:0000313" key="13">
    <source>
        <dbReference type="EMBL" id="SCU85976.1"/>
    </source>
</evidence>
<evidence type="ECO:0000256" key="7">
    <source>
        <dbReference type="ARBA" id="ARBA00023242"/>
    </source>
</evidence>
<keyword evidence="14" id="KW-1185">Reference proteome</keyword>
<keyword evidence="7" id="KW-0539">Nucleus</keyword>
<dbReference type="InterPro" id="IPR055433">
    <property type="entry name" value="HAT_Syf1-like_N"/>
</dbReference>
<evidence type="ECO:0000256" key="8">
    <source>
        <dbReference type="ARBA" id="ARBA00039472"/>
    </source>
</evidence>
<dbReference type="Proteomes" id="UP000191144">
    <property type="component" value="Chromosome D"/>
</dbReference>
<evidence type="ECO:0000256" key="3">
    <source>
        <dbReference type="ARBA" id="ARBA00022664"/>
    </source>
</evidence>
<evidence type="ECO:0000256" key="2">
    <source>
        <dbReference type="ARBA" id="ARBA00008644"/>
    </source>
</evidence>
<dbReference type="OrthoDB" id="10067343at2759"/>
<dbReference type="GO" id="GO:0000349">
    <property type="term" value="P:generation of catalytic spliceosome for first transesterification step"/>
    <property type="evidence" value="ECO:0007669"/>
    <property type="project" value="TreeGrafter"/>
</dbReference>
<dbReference type="SMART" id="SM00386">
    <property type="entry name" value="HAT"/>
    <property type="match status" value="8"/>
</dbReference>
<dbReference type="Pfam" id="PF23233">
    <property type="entry name" value="HAT_Syf1_CNRKL1_N"/>
    <property type="match status" value="1"/>
</dbReference>
<evidence type="ECO:0000259" key="11">
    <source>
        <dbReference type="Pfam" id="PF23231"/>
    </source>
</evidence>
<evidence type="ECO:0000259" key="10">
    <source>
        <dbReference type="Pfam" id="PF23220"/>
    </source>
</evidence>
<evidence type="ECO:0000313" key="14">
    <source>
        <dbReference type="Proteomes" id="UP000191144"/>
    </source>
</evidence>
<dbReference type="GO" id="GO:0000974">
    <property type="term" value="C:Prp19 complex"/>
    <property type="evidence" value="ECO:0007669"/>
    <property type="project" value="TreeGrafter"/>
</dbReference>
<feature type="region of interest" description="Disordered" evidence="9">
    <location>
        <begin position="790"/>
        <end position="812"/>
    </location>
</feature>
<dbReference type="InterPro" id="IPR055430">
    <property type="entry name" value="HAT_Syf1_CNRKL1_C"/>
</dbReference>
<evidence type="ECO:0000256" key="4">
    <source>
        <dbReference type="ARBA" id="ARBA00022728"/>
    </source>
</evidence>
<feature type="domain" description="Pre-mRNA-splicing factor SYF1 central HAT repeats" evidence="10">
    <location>
        <begin position="268"/>
        <end position="409"/>
    </location>
</feature>
<protein>
    <recommendedName>
        <fullName evidence="8">Pre-mRNA-splicing factor SYF1</fullName>
    </recommendedName>
</protein>
<dbReference type="AlphaFoldDB" id="A0A1G4J7T6"/>
<evidence type="ECO:0000256" key="1">
    <source>
        <dbReference type="ARBA" id="ARBA00004123"/>
    </source>
</evidence>
<feature type="compositionally biased region" description="Polar residues" evidence="9">
    <location>
        <begin position="790"/>
        <end position="804"/>
    </location>
</feature>
<evidence type="ECO:0000256" key="6">
    <source>
        <dbReference type="ARBA" id="ARBA00023187"/>
    </source>
</evidence>
<keyword evidence="6" id="KW-0508">mRNA splicing</keyword>
<dbReference type="GO" id="GO:0071007">
    <property type="term" value="C:U2-type catalytic step 2 spliceosome"/>
    <property type="evidence" value="ECO:0007669"/>
    <property type="project" value="TreeGrafter"/>
</dbReference>
<name>A0A1G4J7T6_9SACH</name>
<dbReference type="Pfam" id="PF23220">
    <property type="entry name" value="HAT_Syf1_M"/>
    <property type="match status" value="1"/>
</dbReference>
<organism evidence="13 14">
    <name type="scientific">Lachancea meyersii CBS 8951</name>
    <dbReference type="NCBI Taxonomy" id="1266667"/>
    <lineage>
        <taxon>Eukaryota</taxon>
        <taxon>Fungi</taxon>
        <taxon>Dikarya</taxon>
        <taxon>Ascomycota</taxon>
        <taxon>Saccharomycotina</taxon>
        <taxon>Saccharomycetes</taxon>
        <taxon>Saccharomycetales</taxon>
        <taxon>Saccharomycetaceae</taxon>
        <taxon>Lachancea</taxon>
    </lineage>
</organism>
<evidence type="ECO:0000259" key="12">
    <source>
        <dbReference type="Pfam" id="PF23233"/>
    </source>
</evidence>
<feature type="domain" description="Pre-mRNA-splicing factor Syf1-like N-terminal HAT-repeats" evidence="12">
    <location>
        <begin position="13"/>
        <end position="157"/>
    </location>
</feature>
<dbReference type="GO" id="GO:0071014">
    <property type="term" value="C:post-mRNA release spliceosomal complex"/>
    <property type="evidence" value="ECO:0007669"/>
    <property type="project" value="TreeGrafter"/>
</dbReference>
<dbReference type="SUPFAM" id="SSF48452">
    <property type="entry name" value="TPR-like"/>
    <property type="match status" value="2"/>
</dbReference>
<keyword evidence="3" id="KW-0507">mRNA processing</keyword>
<proteinExistence type="inferred from homology"/>
<sequence length="812" mass="94038">MNASITLFVTSQEDLAFEYELQSNNDDLVVWKRYLEHRKCAENPAALAWVYERCCYHVPDSDSMWLEYLTWRVSLLARVNPVIFVEEFVKCNQLFEKAMYVCHQNVDVWELYLRHCISQQNLGLIRKVLNEALRNVTLEHHIRMWTPVVEFVETLLQEHSEDHDHEPDLDSIIQQSLQGSSIEADPVPKDLWSSHLLARYFQVADEWEYVLRLVGLTGDYHVISKLYEEKIIRRKDVKPVHQSLFSYYELYLKAIERAGSHHQYLHAMTNCLEMFPDQSPRLVTTLSMYYMKIKDFSMARSVLQDSLASTATTKAFSHIYDFLVKFLEVYVSGCMHLAQQTETPEEQARLDHEISYNIELLEHMMETHPILLNDLKLRQNINDVGAWLDRVSLYTLAQEKLNVYTDALIKIDPERVEQSGILGKLWCGLSELYINTKQLDCARESFDRSTRVPYKFIQDLESVWYKWAEMEVNCGRSSEARKILETALTIPKSPELLVDKFYSQKGKVPVQAIIFTSMKLWSFYIDLLEASSCAAEVSKAYEHIIALKLATPLHFLNYVQFLQGQERWNESFKIYERALAIFPAAVSLEIWNLYLKDSLKRSRPVETMRDLFEQALLLAGSGIDCSSIFIQYSEFEQNQGMDKRCVDILARGSLETGEEASSLRLWALCLNKCKQLLGLESSRALYQKCIQTLPNPKVMPFVLDFAQVEETLSDVARARAVLHFGAQLAHPDSNVQLWARWNDLELRHGDKASYKEMLRIKRELSDTMKVSTEEVSKQDGNVEFVASKVGLNSKSEQPQPTQLNPAEISLDI</sequence>
<evidence type="ECO:0000256" key="9">
    <source>
        <dbReference type="SAM" id="MobiDB-lite"/>
    </source>
</evidence>
<gene>
    <name evidence="13" type="ORF">LAME_0D03884G</name>
</gene>
<evidence type="ECO:0000256" key="5">
    <source>
        <dbReference type="ARBA" id="ARBA00022737"/>
    </source>
</evidence>
<feature type="domain" description="Pre-mRNA-splicing factor Syf1/CRNKL1-like C-terminal HAT-repeats" evidence="11">
    <location>
        <begin position="418"/>
        <end position="782"/>
    </location>
</feature>
<keyword evidence="5" id="KW-0677">Repeat</keyword>
<accession>A0A1G4J7T6</accession>
<comment type="similarity">
    <text evidence="2">Belongs to the crooked-neck family.</text>
</comment>
<dbReference type="PANTHER" id="PTHR11246:SF5">
    <property type="entry name" value="PRE-MRNA-SPLICING FACTOR SYF1"/>
    <property type="match status" value="1"/>
</dbReference>
<dbReference type="EMBL" id="LT598482">
    <property type="protein sequence ID" value="SCU85976.1"/>
    <property type="molecule type" value="Genomic_DNA"/>
</dbReference>
<dbReference type="Gene3D" id="1.25.40.10">
    <property type="entry name" value="Tetratricopeptide repeat domain"/>
    <property type="match status" value="3"/>
</dbReference>